<reference evidence="1 2" key="1">
    <citation type="submission" date="2016-10" db="EMBL/GenBank/DDBJ databases">
        <authorList>
            <person name="de Groot N.N."/>
        </authorList>
    </citation>
    <scope>NUCLEOTIDE SEQUENCE [LARGE SCALE GENOMIC DNA]</scope>
    <source>
        <strain evidence="1 2">DSM 18979</strain>
    </source>
</reference>
<dbReference type="AlphaFoldDB" id="A0A1I0HHN6"/>
<accession>A0A1I0HHN6</accession>
<sequence>LSGTTDISVTVTTGEEVQVTLEDTKGNVSELSAAVTVAAGPTDTQADQVAIRWGGAKYKLTNVSGNHLDVGEDKKIALYFEGTVGQGDYAAVAGATLDDGVGDGKTQENGDLNDEFAHDNVGKKVAYAILDDNGNVSPLLIDRGEVTTIEAAKLDVSAPLGSGAAANLTVTFTAEISNEELNEEQLNNVFLVTSNSGLVSATNSATIDSQHSVMSITFNVTGSPTGSTEQIFVRIGAHADTNMITTTTGGHVVIPKNSSVLGKFK</sequence>
<dbReference type="Proteomes" id="UP000199568">
    <property type="component" value="Unassembled WGS sequence"/>
</dbReference>
<protein>
    <submittedName>
        <fullName evidence="1">Uncharacterized protein</fullName>
    </submittedName>
</protein>
<feature type="non-terminal residue" evidence="1">
    <location>
        <position position="1"/>
    </location>
</feature>
<gene>
    <name evidence="1" type="ORF">SAMN05660297_03644</name>
</gene>
<evidence type="ECO:0000313" key="1">
    <source>
        <dbReference type="EMBL" id="SET83371.1"/>
    </source>
</evidence>
<evidence type="ECO:0000313" key="2">
    <source>
        <dbReference type="Proteomes" id="UP000199568"/>
    </source>
</evidence>
<dbReference type="EMBL" id="FOHU01000049">
    <property type="protein sequence ID" value="SET83371.1"/>
    <property type="molecule type" value="Genomic_DNA"/>
</dbReference>
<name>A0A1I0HHN6_9FIRM</name>
<organism evidence="1 2">
    <name type="scientific">Natronincola peptidivorans</name>
    <dbReference type="NCBI Taxonomy" id="426128"/>
    <lineage>
        <taxon>Bacteria</taxon>
        <taxon>Bacillati</taxon>
        <taxon>Bacillota</taxon>
        <taxon>Clostridia</taxon>
        <taxon>Peptostreptococcales</taxon>
        <taxon>Natronincolaceae</taxon>
        <taxon>Natronincola</taxon>
    </lineage>
</organism>
<proteinExistence type="predicted"/>
<keyword evidence="2" id="KW-1185">Reference proteome</keyword>
<dbReference type="RefSeq" id="WP_170834893.1">
    <property type="nucleotide sequence ID" value="NZ_FOHU01000049.1"/>
</dbReference>